<evidence type="ECO:0000256" key="10">
    <source>
        <dbReference type="ARBA" id="ARBA00022840"/>
    </source>
</evidence>
<dbReference type="OrthoDB" id="6854449at2"/>
<evidence type="ECO:0000256" key="5">
    <source>
        <dbReference type="ARBA" id="ARBA00022475"/>
    </source>
</evidence>
<evidence type="ECO:0000256" key="11">
    <source>
        <dbReference type="ARBA" id="ARBA00022985"/>
    </source>
</evidence>
<gene>
    <name evidence="15" type="primary">kdkA</name>
    <name evidence="16" type="ORF">C8D93_102346</name>
</gene>
<dbReference type="RefSeq" id="WP_110264144.1">
    <property type="nucleotide sequence ID" value="NZ_CAWNXA010000002.1"/>
</dbReference>
<evidence type="ECO:0000256" key="3">
    <source>
        <dbReference type="ARBA" id="ARBA00010327"/>
    </source>
</evidence>
<dbReference type="Pfam" id="PF06293">
    <property type="entry name" value="Kdo"/>
    <property type="match status" value="1"/>
</dbReference>
<dbReference type="UniPathway" id="UPA00958"/>
<comment type="subcellular location">
    <subcellularLocation>
        <location evidence="1 15">Cell inner membrane</location>
        <topology evidence="1 15">Peripheral membrane protein</topology>
        <orientation evidence="1 15">Cytoplasmic side</orientation>
    </subcellularLocation>
</comment>
<dbReference type="AlphaFoldDB" id="A0A318ED50"/>
<comment type="similarity">
    <text evidence="3 15">Belongs to the protein kinase superfamily. KdkA/RfaP family.</text>
</comment>
<evidence type="ECO:0000256" key="8">
    <source>
        <dbReference type="ARBA" id="ARBA00022741"/>
    </source>
</evidence>
<protein>
    <recommendedName>
        <fullName evidence="13 15">3-deoxy-D-manno-octulosonic acid kinase</fullName>
        <shortName evidence="15">Kdo kinase</shortName>
        <ecNumber evidence="4 15">2.7.1.166</ecNumber>
    </recommendedName>
</protein>
<evidence type="ECO:0000256" key="2">
    <source>
        <dbReference type="ARBA" id="ARBA00004713"/>
    </source>
</evidence>
<evidence type="ECO:0000313" key="17">
    <source>
        <dbReference type="Proteomes" id="UP000248330"/>
    </source>
</evidence>
<keyword evidence="12 15" id="KW-0472">Membrane</keyword>
<dbReference type="NCBIfam" id="NF002475">
    <property type="entry name" value="PRK01723.1"/>
    <property type="match status" value="1"/>
</dbReference>
<proteinExistence type="inferred from homology"/>
<evidence type="ECO:0000256" key="1">
    <source>
        <dbReference type="ARBA" id="ARBA00004515"/>
    </source>
</evidence>
<evidence type="ECO:0000256" key="15">
    <source>
        <dbReference type="HAMAP-Rule" id="MF_00521"/>
    </source>
</evidence>
<dbReference type="GO" id="GO:0016773">
    <property type="term" value="F:phosphotransferase activity, alcohol group as acceptor"/>
    <property type="evidence" value="ECO:0007669"/>
    <property type="project" value="UniProtKB-UniRule"/>
</dbReference>
<dbReference type="Proteomes" id="UP000248330">
    <property type="component" value="Unassembled WGS sequence"/>
</dbReference>
<name>A0A318ED50_9GAMM</name>
<keyword evidence="7 15" id="KW-0808">Transferase</keyword>
<dbReference type="SUPFAM" id="SSF56112">
    <property type="entry name" value="Protein kinase-like (PK-like)"/>
    <property type="match status" value="1"/>
</dbReference>
<evidence type="ECO:0000256" key="4">
    <source>
        <dbReference type="ARBA" id="ARBA00011988"/>
    </source>
</evidence>
<dbReference type="EC" id="2.7.1.166" evidence="4 15"/>
<dbReference type="GO" id="GO:0005524">
    <property type="term" value="F:ATP binding"/>
    <property type="evidence" value="ECO:0007669"/>
    <property type="project" value="UniProtKB-UniRule"/>
</dbReference>
<keyword evidence="11 15" id="KW-0448">Lipopolysaccharide biosynthesis</keyword>
<dbReference type="GO" id="GO:0009244">
    <property type="term" value="P:lipopolysaccharide core region biosynthetic process"/>
    <property type="evidence" value="ECO:0007669"/>
    <property type="project" value="UniProtKB-UniRule"/>
</dbReference>
<keyword evidence="8 15" id="KW-0547">Nucleotide-binding</keyword>
<comment type="catalytic activity">
    <reaction evidence="14 15">
        <text>an alpha-Kdo-(2-&gt;6)-lipid IVA + ATP = a 4-O-phospho-alpha-Kdo-(2-&gt;6)-lipid IVA + ADP + H(+)</text>
        <dbReference type="Rhea" id="RHEA:74271"/>
        <dbReference type="ChEBI" id="CHEBI:15378"/>
        <dbReference type="ChEBI" id="CHEBI:30616"/>
        <dbReference type="ChEBI" id="CHEBI:176428"/>
        <dbReference type="ChEBI" id="CHEBI:193140"/>
        <dbReference type="ChEBI" id="CHEBI:456216"/>
        <dbReference type="EC" id="2.7.1.166"/>
    </reaction>
</comment>
<evidence type="ECO:0000256" key="7">
    <source>
        <dbReference type="ARBA" id="ARBA00022679"/>
    </source>
</evidence>
<keyword evidence="6 15" id="KW-0997">Cell inner membrane</keyword>
<dbReference type="Gene3D" id="1.10.510.10">
    <property type="entry name" value="Transferase(Phosphotransferase) domain 1"/>
    <property type="match status" value="1"/>
</dbReference>
<evidence type="ECO:0000256" key="13">
    <source>
        <dbReference type="ARBA" id="ARBA00029511"/>
    </source>
</evidence>
<keyword evidence="5 15" id="KW-1003">Cell membrane</keyword>
<evidence type="ECO:0000256" key="12">
    <source>
        <dbReference type="ARBA" id="ARBA00023136"/>
    </source>
</evidence>
<accession>A0A318ED50</accession>
<keyword evidence="10 15" id="KW-0067">ATP-binding</keyword>
<dbReference type="EMBL" id="QICN01000002">
    <property type="protein sequence ID" value="PXV70487.1"/>
    <property type="molecule type" value="Genomic_DNA"/>
</dbReference>
<dbReference type="InterPro" id="IPR022826">
    <property type="entry name" value="KDO_kinase"/>
</dbReference>
<comment type="caution">
    <text evidence="16">The sequence shown here is derived from an EMBL/GenBank/DDBJ whole genome shotgun (WGS) entry which is preliminary data.</text>
</comment>
<dbReference type="GO" id="GO:0005886">
    <property type="term" value="C:plasma membrane"/>
    <property type="evidence" value="ECO:0007669"/>
    <property type="project" value="UniProtKB-SubCell"/>
</dbReference>
<comment type="pathway">
    <text evidence="2 15">Bacterial outer membrane biogenesis; LPS core biosynthesis.</text>
</comment>
<evidence type="ECO:0000256" key="14">
    <source>
        <dbReference type="ARBA" id="ARBA00034417"/>
    </source>
</evidence>
<reference evidence="16 17" key="1">
    <citation type="submission" date="2018-04" db="EMBL/GenBank/DDBJ databases">
        <title>Genomic Encyclopedia of Type Strains, Phase IV (KMG-IV): sequencing the most valuable type-strain genomes for metagenomic binning, comparative biology and taxonomic classification.</title>
        <authorList>
            <person name="Goeker M."/>
        </authorList>
    </citation>
    <scope>NUCLEOTIDE SEQUENCE [LARGE SCALE GENOMIC DNA]</scope>
    <source>
        <strain evidence="16 17">DSM 104150</strain>
    </source>
</reference>
<comment type="function">
    <text evidence="15">Catalyzes the ATP-dependent phosphorylation of the 3-deoxy-D-manno-octulosonic acid (Kdo) residue in Kdo-lipid IV(A) at the 4-OH position.</text>
</comment>
<evidence type="ECO:0000256" key="9">
    <source>
        <dbReference type="ARBA" id="ARBA00022777"/>
    </source>
</evidence>
<evidence type="ECO:0000256" key="6">
    <source>
        <dbReference type="ARBA" id="ARBA00022519"/>
    </source>
</evidence>
<sequence length="236" mass="26811">MQVRSWRHANDFIVYDETLIASPSPELFDLPWWQARGLTQGSFDGRAKVHVVRHGDARWVLRRYLRGGLIARLSDHTYVWGGLRATRPWREWHLLAALRERGLPVPRPVAAHVRRVGWRYSGHLLSELIPDAVPFAELLQSGALEPADWQAAGRTLRRFHDAAVHHPDLNLRNILRAGDGSIHILDFDKGRLEAPAWQLRGELRRLQRSIGKFAVSDAQREAAATGWQALLLAYGG</sequence>
<dbReference type="InterPro" id="IPR011009">
    <property type="entry name" value="Kinase-like_dom_sf"/>
</dbReference>
<feature type="active site" evidence="15">
    <location>
        <position position="168"/>
    </location>
</feature>
<dbReference type="GO" id="GO:0016301">
    <property type="term" value="F:kinase activity"/>
    <property type="evidence" value="ECO:0007669"/>
    <property type="project" value="UniProtKB-KW"/>
</dbReference>
<evidence type="ECO:0000313" key="16">
    <source>
        <dbReference type="EMBL" id="PXV70487.1"/>
    </source>
</evidence>
<dbReference type="HAMAP" id="MF_00521">
    <property type="entry name" value="KDO_kinase"/>
    <property type="match status" value="1"/>
</dbReference>
<keyword evidence="9 15" id="KW-0418">Kinase</keyword>
<keyword evidence="17" id="KW-1185">Reference proteome</keyword>
<organism evidence="16 17">
    <name type="scientific">Sinimarinibacterium flocculans</name>
    <dbReference type="NCBI Taxonomy" id="985250"/>
    <lineage>
        <taxon>Bacteria</taxon>
        <taxon>Pseudomonadati</taxon>
        <taxon>Pseudomonadota</taxon>
        <taxon>Gammaproteobacteria</taxon>
        <taxon>Nevskiales</taxon>
        <taxon>Nevskiaceae</taxon>
        <taxon>Sinimarinibacterium</taxon>
    </lineage>
</organism>